<dbReference type="InterPro" id="IPR035897">
    <property type="entry name" value="Toll_tir_struct_dom_sf"/>
</dbReference>
<evidence type="ECO:0000256" key="7">
    <source>
        <dbReference type="ARBA" id="ARBA00022737"/>
    </source>
</evidence>
<evidence type="ECO:0000256" key="12">
    <source>
        <dbReference type="ARBA" id="ARBA00023170"/>
    </source>
</evidence>
<sequence>MGWLLILLLKFLLFSCGSSRNLLNPCDRAVITNIFDMETSAWSTVAWAFEQDIFKESKTWFNRSYVYINCSCRGLTEVPQNLPTNVEALDLNYNVIRRVKATDFLSYPNISLLFLEMNCLDTVRPDGVRPLPPCNGDLYIEPGALKRLVYLKHLNLVDSKLREFPRHLPTSLKVLDISFTGLPDVTAQLRELPNLNVLVSTGNCYFVKDVERCPKNFTITQPLFSGLQYLDLAANNWRMIPGYLLGTQLKALSLALNPILRLRKNDFVNATSLEMLNLCSMSLIKSLQSLIIEDGVFDPLTHLKYLNLSCNLVQFLTDGIFKNNENLEMLDLSFNCLKRTIFEPTYLVNLHKLRYVDLSSNNVSVCGTVEPIKSLRLGQAFASLSSLETIIFGNERQYLHTASLSMQFHEIDNQSFANLSNLTHLSTIDISYCNVHHISSDAWSVLRHLKSIRASNNVLSISEDALRKKDFQTLQTKILEKHFSFPQNILEQHKKRTFKIPDLECEKSGLLDYSNNQITTISEQKALLLSTTTILDLSSNQLRAIRSDDLRHLIYLCSIDLSQNPLRSIDPFTFSSLSSLREFDIVGKHMDLVLDLSFLLHFNPYSKIELNLQTLGGMLVLGFIRLNHLYRANMNSSIVELKIAQSVLNCPQEYEGKGFFKFMPKLRYLVLRDCKISSPIPDYWFQGSDYLEILDLSHNKLATFPSTSLKILNKLHSLNLDFNNIIELNGNLTICPNLKHFTIAHNQIKFIQPGFFLHLKLETLDLSHNYITQLDSSIFSKDVLNSLQYLDIRWNELDCFCHEWQKFYRWYISDASDNTKLPGFYHKCTSIIDQYYGGCVACHSPLNFRGRPVSRYGFNTSCDLQTHLKYTIAFTIFFVLFMLCGSVGYSKWFKRFIFRKVNEYFRVQALKPSDVSSTYSTNEGKKAFVFFDHSNDELGDWVDDKLVPGMINGNPSIELLLAGRDIDAGMSPNENLLRLITKSRKTIVIFSGNFCDTPTCKFVLPALQELQHSAGRDQLILVEWHGEEAARVPELIQRTFNRKFYNFLRFDQTNDDEVMFFETLRTAFASSTALDRKLLENGK</sequence>
<keyword evidence="9" id="KW-0391">Immunity</keyword>
<comment type="caution">
    <text evidence="19">The sequence shown here is derived from an EMBL/GenBank/DDBJ whole genome shotgun (WGS) entry which is preliminary data.</text>
</comment>
<dbReference type="SMART" id="SM00255">
    <property type="entry name" value="TIR"/>
    <property type="match status" value="1"/>
</dbReference>
<accession>A0ABP0GEF9</accession>
<evidence type="ECO:0000313" key="19">
    <source>
        <dbReference type="EMBL" id="CAK8690173.1"/>
    </source>
</evidence>
<dbReference type="PROSITE" id="PS51450">
    <property type="entry name" value="LRR"/>
    <property type="match status" value="2"/>
</dbReference>
<dbReference type="Pfam" id="PF01582">
    <property type="entry name" value="TIR"/>
    <property type="match status" value="1"/>
</dbReference>
<evidence type="ECO:0000256" key="3">
    <source>
        <dbReference type="ARBA" id="ARBA00022588"/>
    </source>
</evidence>
<feature type="domain" description="TIR" evidence="18">
    <location>
        <begin position="923"/>
        <end position="1068"/>
    </location>
</feature>
<dbReference type="Pfam" id="PF13306">
    <property type="entry name" value="LRR_5"/>
    <property type="match status" value="1"/>
</dbReference>
<dbReference type="InterPro" id="IPR026906">
    <property type="entry name" value="LRR_5"/>
</dbReference>
<evidence type="ECO:0000256" key="14">
    <source>
        <dbReference type="ARBA" id="ARBA00023198"/>
    </source>
</evidence>
<evidence type="ECO:0000256" key="1">
    <source>
        <dbReference type="ARBA" id="ARBA00004177"/>
    </source>
</evidence>
<evidence type="ECO:0000256" key="16">
    <source>
        <dbReference type="SAM" id="Phobius"/>
    </source>
</evidence>
<dbReference type="InterPro" id="IPR001611">
    <property type="entry name" value="Leu-rich_rpt"/>
</dbReference>
<keyword evidence="10 16" id="KW-1133">Transmembrane helix</keyword>
<dbReference type="SUPFAM" id="SSF52058">
    <property type="entry name" value="L domain-like"/>
    <property type="match status" value="2"/>
</dbReference>
<keyword evidence="14" id="KW-0395">Inflammatory response</keyword>
<proteinExistence type="inferred from homology"/>
<evidence type="ECO:0000256" key="13">
    <source>
        <dbReference type="ARBA" id="ARBA00023180"/>
    </source>
</evidence>
<evidence type="ECO:0000256" key="8">
    <source>
        <dbReference type="ARBA" id="ARBA00022753"/>
    </source>
</evidence>
<keyword evidence="12" id="KW-0675">Receptor</keyword>
<dbReference type="SUPFAM" id="SSF52200">
    <property type="entry name" value="Toll/Interleukin receptor TIR domain"/>
    <property type="match status" value="1"/>
</dbReference>
<reference evidence="19 20" key="1">
    <citation type="submission" date="2024-02" db="EMBL/GenBank/DDBJ databases">
        <authorList>
            <person name="Daric V."/>
            <person name="Darras S."/>
        </authorList>
    </citation>
    <scope>NUCLEOTIDE SEQUENCE [LARGE SCALE GENOMIC DNA]</scope>
</reference>
<evidence type="ECO:0000259" key="18">
    <source>
        <dbReference type="PROSITE" id="PS50104"/>
    </source>
</evidence>
<dbReference type="Gene3D" id="3.40.50.10140">
    <property type="entry name" value="Toll/interleukin-1 receptor homology (TIR) domain"/>
    <property type="match status" value="1"/>
</dbReference>
<evidence type="ECO:0000313" key="20">
    <source>
        <dbReference type="Proteomes" id="UP001642483"/>
    </source>
</evidence>
<organism evidence="19 20">
    <name type="scientific">Clavelina lepadiformis</name>
    <name type="common">Light-bulb sea squirt</name>
    <name type="synonym">Ascidia lepadiformis</name>
    <dbReference type="NCBI Taxonomy" id="159417"/>
    <lineage>
        <taxon>Eukaryota</taxon>
        <taxon>Metazoa</taxon>
        <taxon>Chordata</taxon>
        <taxon>Tunicata</taxon>
        <taxon>Ascidiacea</taxon>
        <taxon>Aplousobranchia</taxon>
        <taxon>Clavelinidae</taxon>
        <taxon>Clavelina</taxon>
    </lineage>
</organism>
<protein>
    <recommendedName>
        <fullName evidence="18">TIR domain-containing protein</fullName>
    </recommendedName>
</protein>
<keyword evidence="4" id="KW-0433">Leucine-rich repeat</keyword>
<dbReference type="InterPro" id="IPR000157">
    <property type="entry name" value="TIR_dom"/>
</dbReference>
<evidence type="ECO:0000256" key="15">
    <source>
        <dbReference type="ARBA" id="ARBA00046288"/>
    </source>
</evidence>
<keyword evidence="11 16" id="KW-0472">Membrane</keyword>
<evidence type="ECO:0000256" key="2">
    <source>
        <dbReference type="ARBA" id="ARBA00009634"/>
    </source>
</evidence>
<comment type="subcellular location">
    <subcellularLocation>
        <location evidence="15">Endomembrane system</location>
        <topology evidence="15">Single-pass type I membrane protein</topology>
    </subcellularLocation>
    <subcellularLocation>
        <location evidence="1">Endosome</location>
    </subcellularLocation>
</comment>
<feature type="signal peptide" evidence="17">
    <location>
        <begin position="1"/>
        <end position="19"/>
    </location>
</feature>
<name>A0ABP0GEF9_CLALP</name>
<keyword evidence="8" id="KW-0967">Endosome</keyword>
<keyword evidence="5 16" id="KW-0812">Transmembrane</keyword>
<keyword evidence="6 17" id="KW-0732">Signal</keyword>
<evidence type="ECO:0000256" key="5">
    <source>
        <dbReference type="ARBA" id="ARBA00022692"/>
    </source>
</evidence>
<evidence type="ECO:0000256" key="4">
    <source>
        <dbReference type="ARBA" id="ARBA00022614"/>
    </source>
</evidence>
<evidence type="ECO:0000256" key="17">
    <source>
        <dbReference type="SAM" id="SignalP"/>
    </source>
</evidence>
<evidence type="ECO:0000256" key="10">
    <source>
        <dbReference type="ARBA" id="ARBA00022989"/>
    </source>
</evidence>
<dbReference type="Gene3D" id="3.80.10.10">
    <property type="entry name" value="Ribonuclease Inhibitor"/>
    <property type="match status" value="1"/>
</dbReference>
<keyword evidence="20" id="KW-1185">Reference proteome</keyword>
<keyword evidence="3" id="KW-0399">Innate immunity</keyword>
<keyword evidence="13" id="KW-0325">Glycoprotein</keyword>
<feature type="transmembrane region" description="Helical" evidence="16">
    <location>
        <begin position="870"/>
        <end position="890"/>
    </location>
</feature>
<dbReference type="PROSITE" id="PS50104">
    <property type="entry name" value="TIR"/>
    <property type="match status" value="1"/>
</dbReference>
<evidence type="ECO:0000256" key="9">
    <source>
        <dbReference type="ARBA" id="ARBA00022859"/>
    </source>
</evidence>
<dbReference type="PANTHER" id="PTHR47410">
    <property type="entry name" value="TOLL-LIKE RECEPTOR 7-RELATED"/>
    <property type="match status" value="1"/>
</dbReference>
<dbReference type="InterPro" id="IPR003591">
    <property type="entry name" value="Leu-rich_rpt_typical-subtyp"/>
</dbReference>
<keyword evidence="7" id="KW-0677">Repeat</keyword>
<dbReference type="SMART" id="SM00369">
    <property type="entry name" value="LRR_TYP"/>
    <property type="match status" value="12"/>
</dbReference>
<comment type="similarity">
    <text evidence="2">Belongs to the Toll-like receptor family.</text>
</comment>
<dbReference type="EMBL" id="CAWYQH010000114">
    <property type="protein sequence ID" value="CAK8690173.1"/>
    <property type="molecule type" value="Genomic_DNA"/>
</dbReference>
<evidence type="ECO:0000256" key="11">
    <source>
        <dbReference type="ARBA" id="ARBA00023136"/>
    </source>
</evidence>
<gene>
    <name evidence="19" type="ORF">CVLEPA_LOCUS22808</name>
</gene>
<dbReference type="Proteomes" id="UP001642483">
    <property type="component" value="Unassembled WGS sequence"/>
</dbReference>
<dbReference type="Pfam" id="PF13855">
    <property type="entry name" value="LRR_8"/>
    <property type="match status" value="4"/>
</dbReference>
<evidence type="ECO:0000256" key="6">
    <source>
        <dbReference type="ARBA" id="ARBA00022729"/>
    </source>
</evidence>
<dbReference type="InterPro" id="IPR032675">
    <property type="entry name" value="LRR_dom_sf"/>
</dbReference>
<dbReference type="PANTHER" id="PTHR47410:SF5">
    <property type="entry name" value="TOLL-LIKE RECEPTOR 3"/>
    <property type="match status" value="1"/>
</dbReference>
<feature type="chain" id="PRO_5045432578" description="TIR domain-containing protein" evidence="17">
    <location>
        <begin position="20"/>
        <end position="1083"/>
    </location>
</feature>